<name>L7MFI2_RHIPC</name>
<reference evidence="1" key="2">
    <citation type="journal article" date="2015" name="J. Proteomics">
        <title>Sexual differences in the sialomes of the zebra tick, Rhipicephalus pulchellus.</title>
        <authorList>
            <person name="Tan A.W."/>
            <person name="Francischetti I.M."/>
            <person name="Slovak M."/>
            <person name="Kini R.M."/>
            <person name="Ribeiro J.M."/>
        </authorList>
    </citation>
    <scope>NUCLEOTIDE SEQUENCE</scope>
    <source>
        <tissue evidence="1">Salivary gland</tissue>
    </source>
</reference>
<accession>L7MFI2</accession>
<evidence type="ECO:0000313" key="1">
    <source>
        <dbReference type="EMBL" id="JAA61949.1"/>
    </source>
</evidence>
<reference evidence="1" key="1">
    <citation type="submission" date="2012-11" db="EMBL/GenBank/DDBJ databases">
        <authorList>
            <person name="Lucero-Rivera Y.E."/>
            <person name="Tovar-Ramirez D."/>
        </authorList>
    </citation>
    <scope>NUCLEOTIDE SEQUENCE</scope>
    <source>
        <tissue evidence="1">Salivary gland</tissue>
    </source>
</reference>
<sequence>EVFYFWVYCVNQPSRRQVVSRKNFLFKGHQFLGDTSILSSNIRTMARLFAACLIAVSAACVASYQQTIGWEGSYGSDNGLGGSGSLGGYGLGGSGYGSGYGNGLYGSGYGGGYYGSGYGNGGYGFGSGYPSLRSWGSRPWGSNWGGSGLYGDQQGQQQTIW</sequence>
<dbReference type="EMBL" id="GACK01003085">
    <property type="protein sequence ID" value="JAA61949.1"/>
    <property type="molecule type" value="mRNA"/>
</dbReference>
<dbReference type="AlphaFoldDB" id="L7MFI2"/>
<protein>
    <submittedName>
        <fullName evidence="1">Putative glycine rich protein</fullName>
    </submittedName>
</protein>
<proteinExistence type="evidence at transcript level"/>
<organism evidence="1">
    <name type="scientific">Rhipicephalus pulchellus</name>
    <name type="common">Yellow backed tick</name>
    <name type="synonym">Dermacentor pulchellus</name>
    <dbReference type="NCBI Taxonomy" id="72859"/>
    <lineage>
        <taxon>Eukaryota</taxon>
        <taxon>Metazoa</taxon>
        <taxon>Ecdysozoa</taxon>
        <taxon>Arthropoda</taxon>
        <taxon>Chelicerata</taxon>
        <taxon>Arachnida</taxon>
        <taxon>Acari</taxon>
        <taxon>Parasitiformes</taxon>
        <taxon>Ixodida</taxon>
        <taxon>Ixodoidea</taxon>
        <taxon>Ixodidae</taxon>
        <taxon>Rhipicephalinae</taxon>
        <taxon>Rhipicephalus</taxon>
        <taxon>Rhipicephalus</taxon>
    </lineage>
</organism>
<feature type="non-terminal residue" evidence="1">
    <location>
        <position position="1"/>
    </location>
</feature>